<sequence>MKIQYGTRNGEGCNFCKVAHFQNRYAKLYEEKFHLIKYNELENGKDCIMHVMVQKLSLLILLIDSQYSYRPSIAIISQ</sequence>
<accession>A0A915KB28</accession>
<dbReference type="AlphaFoldDB" id="A0A915KB28"/>
<protein>
    <submittedName>
        <fullName evidence="2">Uncharacterized protein</fullName>
    </submittedName>
</protein>
<dbReference type="Proteomes" id="UP000887565">
    <property type="component" value="Unplaced"/>
</dbReference>
<reference evidence="2" key="1">
    <citation type="submission" date="2022-11" db="UniProtKB">
        <authorList>
            <consortium name="WormBaseParasite"/>
        </authorList>
    </citation>
    <scope>IDENTIFICATION</scope>
</reference>
<proteinExistence type="predicted"/>
<evidence type="ECO:0000313" key="2">
    <source>
        <dbReference type="WBParaSite" id="nRc.2.0.1.t35978-RA"/>
    </source>
</evidence>
<name>A0A915KB28_ROMCU</name>
<evidence type="ECO:0000313" key="1">
    <source>
        <dbReference type="Proteomes" id="UP000887565"/>
    </source>
</evidence>
<keyword evidence="1" id="KW-1185">Reference proteome</keyword>
<organism evidence="1 2">
    <name type="scientific">Romanomermis culicivorax</name>
    <name type="common">Nematode worm</name>
    <dbReference type="NCBI Taxonomy" id="13658"/>
    <lineage>
        <taxon>Eukaryota</taxon>
        <taxon>Metazoa</taxon>
        <taxon>Ecdysozoa</taxon>
        <taxon>Nematoda</taxon>
        <taxon>Enoplea</taxon>
        <taxon>Dorylaimia</taxon>
        <taxon>Mermithida</taxon>
        <taxon>Mermithoidea</taxon>
        <taxon>Mermithidae</taxon>
        <taxon>Romanomermis</taxon>
    </lineage>
</organism>
<dbReference type="WBParaSite" id="nRc.2.0.1.t35978-RA">
    <property type="protein sequence ID" value="nRc.2.0.1.t35978-RA"/>
    <property type="gene ID" value="nRc.2.0.1.g35978"/>
</dbReference>